<protein>
    <recommendedName>
        <fullName evidence="3">Lipoprotein</fullName>
    </recommendedName>
</protein>
<evidence type="ECO:0000313" key="2">
    <source>
        <dbReference type="Proteomes" id="UP000217257"/>
    </source>
</evidence>
<proteinExistence type="predicted"/>
<name>A0A250J0L5_9BACT</name>
<organism evidence="1 2">
    <name type="scientific">Cystobacter fuscus</name>
    <dbReference type="NCBI Taxonomy" id="43"/>
    <lineage>
        <taxon>Bacteria</taxon>
        <taxon>Pseudomonadati</taxon>
        <taxon>Myxococcota</taxon>
        <taxon>Myxococcia</taxon>
        <taxon>Myxococcales</taxon>
        <taxon>Cystobacterineae</taxon>
        <taxon>Archangiaceae</taxon>
        <taxon>Cystobacter</taxon>
    </lineage>
</organism>
<reference evidence="1 2" key="1">
    <citation type="submission" date="2017-06" db="EMBL/GenBank/DDBJ databases">
        <title>Sequencing and comparative analysis of myxobacterial genomes.</title>
        <authorList>
            <person name="Rupp O."/>
            <person name="Goesmann A."/>
            <person name="Sogaard-Andersen L."/>
        </authorList>
    </citation>
    <scope>NUCLEOTIDE SEQUENCE [LARGE SCALE GENOMIC DNA]</scope>
    <source>
        <strain evidence="1 2">DSM 52655</strain>
    </source>
</reference>
<dbReference type="EMBL" id="CP022098">
    <property type="protein sequence ID" value="ATB37048.1"/>
    <property type="molecule type" value="Genomic_DNA"/>
</dbReference>
<gene>
    <name evidence="1" type="ORF">CYFUS_002469</name>
</gene>
<dbReference type="Proteomes" id="UP000217257">
    <property type="component" value="Chromosome"/>
</dbReference>
<evidence type="ECO:0008006" key="3">
    <source>
        <dbReference type="Google" id="ProtNLM"/>
    </source>
</evidence>
<dbReference type="KEGG" id="cfus:CYFUS_002469"/>
<evidence type="ECO:0000313" key="1">
    <source>
        <dbReference type="EMBL" id="ATB37048.1"/>
    </source>
</evidence>
<accession>A0A250J0L5</accession>
<sequence length="249" mass="27458">MRTEERDVRMFPMGMVVSCAVMLGAAGCTKRKQSETTQTTQTTQSPLAMKEAPGAAHRAGWVKELATSDSCVPETPSNYKGVCLAAAAFGDARRGQAPTQTVRLWGMTFRERYKGAELLQQNILLAAIELTPTADGGLRVTLFEQWPESESDIDYLGSACEQLDHHHFRGEGKPPEPRWLGRLWTGLGREEGPRRAQLQPTVQGYAGGEPPLELRAFPKGWMVATEELDAEAGEETRVFGVFVPPPEKW</sequence>
<dbReference type="AlphaFoldDB" id="A0A250J0L5"/>
<dbReference type="PROSITE" id="PS51257">
    <property type="entry name" value="PROKAR_LIPOPROTEIN"/>
    <property type="match status" value="1"/>
</dbReference>